<feature type="binding site" evidence="4">
    <location>
        <position position="63"/>
    </location>
    <ligand>
        <name>Mg(2+)</name>
        <dbReference type="ChEBI" id="CHEBI:18420"/>
        <label>2</label>
    </ligand>
</feature>
<keyword evidence="6" id="KW-0413">Isomerase</keyword>
<dbReference type="KEGG" id="mng:MNEG_12905"/>
<dbReference type="OrthoDB" id="10255643at2759"/>
<feature type="domain" description="KARI C-terminal knotted" evidence="5">
    <location>
        <begin position="1"/>
        <end position="179"/>
    </location>
</feature>
<keyword evidence="4" id="KW-0460">Magnesium</keyword>
<proteinExistence type="inferred from homology"/>
<evidence type="ECO:0000313" key="6">
    <source>
        <dbReference type="EMBL" id="KIY95057.1"/>
    </source>
</evidence>
<accession>A0A0D2J584</accession>
<comment type="caution">
    <text evidence="4">Lacks conserved residue(s) required for the propagation of feature annotation.</text>
</comment>
<evidence type="ECO:0000259" key="5">
    <source>
        <dbReference type="PROSITE" id="PS51851"/>
    </source>
</evidence>
<evidence type="ECO:0000313" key="7">
    <source>
        <dbReference type="Proteomes" id="UP000054498"/>
    </source>
</evidence>
<evidence type="ECO:0000256" key="4">
    <source>
        <dbReference type="PROSITE-ProRule" id="PRU01198"/>
    </source>
</evidence>
<evidence type="ECO:0000256" key="3">
    <source>
        <dbReference type="ARBA" id="ARBA00030593"/>
    </source>
</evidence>
<feature type="binding site" evidence="4">
    <location>
        <position position="85"/>
    </location>
    <ligand>
        <name>substrate</name>
    </ligand>
</feature>
<dbReference type="InterPro" id="IPR000506">
    <property type="entry name" value="KARI_C"/>
</dbReference>
<dbReference type="PROSITE" id="PS51851">
    <property type="entry name" value="KARI_C"/>
    <property type="match status" value="1"/>
</dbReference>
<keyword evidence="4" id="KW-0028">Amino-acid biosynthesis</keyword>
<dbReference type="GO" id="GO:0009099">
    <property type="term" value="P:L-valine biosynthetic process"/>
    <property type="evidence" value="ECO:0007669"/>
    <property type="project" value="UniProtKB-UniRule"/>
</dbReference>
<dbReference type="AlphaFoldDB" id="A0A0D2J584"/>
<keyword evidence="4" id="KW-0100">Branched-chain amino acid biosynthesis</keyword>
<dbReference type="STRING" id="145388.A0A0D2J584"/>
<dbReference type="GO" id="GO:0004455">
    <property type="term" value="F:ketol-acid reductoisomerase activity"/>
    <property type="evidence" value="ECO:0007669"/>
    <property type="project" value="UniProtKB-UniRule"/>
</dbReference>
<dbReference type="GO" id="GO:0016853">
    <property type="term" value="F:isomerase activity"/>
    <property type="evidence" value="ECO:0007669"/>
    <property type="project" value="UniProtKB-KW"/>
</dbReference>
<keyword evidence="7" id="KW-1185">Reference proteome</keyword>
<dbReference type="GeneID" id="25730314"/>
<dbReference type="InterPro" id="IPR013328">
    <property type="entry name" value="6PGD_dom2"/>
</dbReference>
<dbReference type="RefSeq" id="XP_013894077.1">
    <property type="nucleotide sequence ID" value="XM_014038623.1"/>
</dbReference>
<dbReference type="GO" id="GO:0009097">
    <property type="term" value="P:isoleucine biosynthetic process"/>
    <property type="evidence" value="ECO:0007669"/>
    <property type="project" value="UniProtKB-UniRule"/>
</dbReference>
<organism evidence="6 7">
    <name type="scientific">Monoraphidium neglectum</name>
    <dbReference type="NCBI Taxonomy" id="145388"/>
    <lineage>
        <taxon>Eukaryota</taxon>
        <taxon>Viridiplantae</taxon>
        <taxon>Chlorophyta</taxon>
        <taxon>core chlorophytes</taxon>
        <taxon>Chlorophyceae</taxon>
        <taxon>CS clade</taxon>
        <taxon>Sphaeropleales</taxon>
        <taxon>Selenastraceae</taxon>
        <taxon>Monoraphidium</taxon>
    </lineage>
</organism>
<dbReference type="UniPathway" id="UPA00047">
    <property type="reaction ID" value="UER00056"/>
</dbReference>
<reference evidence="6 7" key="1">
    <citation type="journal article" date="2013" name="BMC Genomics">
        <title>Reconstruction of the lipid metabolism for the microalga Monoraphidium neglectum from its genome sequence reveals characteristics suitable for biofuel production.</title>
        <authorList>
            <person name="Bogen C."/>
            <person name="Al-Dilaimi A."/>
            <person name="Albersmeier A."/>
            <person name="Wichmann J."/>
            <person name="Grundmann M."/>
            <person name="Rupp O."/>
            <person name="Lauersen K.J."/>
            <person name="Blifernez-Klassen O."/>
            <person name="Kalinowski J."/>
            <person name="Goesmann A."/>
            <person name="Mussgnug J.H."/>
            <person name="Kruse O."/>
        </authorList>
    </citation>
    <scope>NUCLEOTIDE SEQUENCE [LARGE SCALE GENOMIC DNA]</scope>
    <source>
        <strain evidence="6 7">SAG 48.87</strain>
    </source>
</reference>
<dbReference type="SUPFAM" id="SSF48179">
    <property type="entry name" value="6-phosphogluconate dehydrogenase C-terminal domain-like"/>
    <property type="match status" value="1"/>
</dbReference>
<evidence type="ECO:0000256" key="2">
    <source>
        <dbReference type="ARBA" id="ARBA00030209"/>
    </source>
</evidence>
<protein>
    <recommendedName>
        <fullName evidence="3">Acetohydroxy-acid reductoisomerase</fullName>
    </recommendedName>
    <alternativeName>
        <fullName evidence="2">Alpha-keto-beta-hydroxylacyl reductoisomerase</fullName>
    </alternativeName>
</protein>
<feature type="binding site" evidence="4">
    <location>
        <position position="59"/>
    </location>
    <ligand>
        <name>Mg(2+)</name>
        <dbReference type="ChEBI" id="CHEBI:18420"/>
        <label>2</label>
    </ligand>
</feature>
<dbReference type="Proteomes" id="UP000054498">
    <property type="component" value="Unassembled WGS sequence"/>
</dbReference>
<dbReference type="EMBL" id="KK103726">
    <property type="protein sequence ID" value="KIY95057.1"/>
    <property type="molecule type" value="Genomic_DNA"/>
</dbReference>
<dbReference type="Gene3D" id="1.10.1040.10">
    <property type="entry name" value="N-(1-d-carboxylethyl)-l-norvaline Dehydrogenase, domain 2"/>
    <property type="match status" value="1"/>
</dbReference>
<keyword evidence="4" id="KW-0479">Metal-binding</keyword>
<sequence>MGKIDQTYMWKVGQAVRAKRVESEIPLDPFTAGVYVATMMATVQTLREKGHPYSEICNESIIEAVDSLNPYMHARGVAFMVDNCSYTARLGSRKWAPRFDYILEQQAFVAIDNKEPGDKDVFAGFLSDPVHAALAACSEMRPAVDIFVGGEGSDVGVGAGGARTEYRSTVAKETAGTAA</sequence>
<comment type="similarity">
    <text evidence="4">Belongs to the ketol-acid reductoisomerase family.</text>
</comment>
<dbReference type="GO" id="GO:0046872">
    <property type="term" value="F:metal ion binding"/>
    <property type="evidence" value="ECO:0007669"/>
    <property type="project" value="UniProtKB-UniRule"/>
</dbReference>
<evidence type="ECO:0000256" key="1">
    <source>
        <dbReference type="ARBA" id="ARBA00001946"/>
    </source>
</evidence>
<name>A0A0D2J584_9CHLO</name>
<comment type="cofactor">
    <cofactor evidence="1">
        <name>Mg(2+)</name>
        <dbReference type="ChEBI" id="CHEBI:18420"/>
    </cofactor>
</comment>
<gene>
    <name evidence="6" type="ORF">MNEG_12905</name>
</gene>
<dbReference type="UniPathway" id="UPA00049">
    <property type="reaction ID" value="UER00060"/>
</dbReference>
<dbReference type="InterPro" id="IPR008927">
    <property type="entry name" value="6-PGluconate_DH-like_C_sf"/>
</dbReference>
<keyword evidence="4 6" id="KW-0560">Oxidoreductase</keyword>